<organism evidence="2">
    <name type="scientific">Streptomyces microaureus</name>
    <dbReference type="NCBI Taxonomy" id="1689400"/>
    <lineage>
        <taxon>Bacteria</taxon>
        <taxon>Bacillati</taxon>
        <taxon>Actinomycetota</taxon>
        <taxon>Actinomycetes</taxon>
        <taxon>Kitasatosporales</taxon>
        <taxon>Streptomycetaceae</taxon>
        <taxon>Streptomyces</taxon>
    </lineage>
</organism>
<name>A0A0K1H2P1_9ACTN</name>
<dbReference type="EMBL" id="KT318878">
    <property type="protein sequence ID" value="AKT74178.1"/>
    <property type="molecule type" value="Genomic_DNA"/>
</dbReference>
<evidence type="ECO:0000259" key="1">
    <source>
        <dbReference type="Pfam" id="PF16363"/>
    </source>
</evidence>
<dbReference type="SUPFAM" id="SSF51735">
    <property type="entry name" value="NAD(P)-binding Rossmann-fold domains"/>
    <property type="match status" value="1"/>
</dbReference>
<proteinExistence type="predicted"/>
<gene>
    <name evidence="2" type="primary">kasD</name>
</gene>
<dbReference type="AlphaFoldDB" id="A0A0K1H2P1"/>
<dbReference type="Gene3D" id="3.40.50.720">
    <property type="entry name" value="NAD(P)-binding Rossmann-like Domain"/>
    <property type="match status" value="1"/>
</dbReference>
<evidence type="ECO:0000313" key="2">
    <source>
        <dbReference type="EMBL" id="AKT74178.1"/>
    </source>
</evidence>
<reference evidence="2" key="1">
    <citation type="journal article" date="2016" name="Appl. Microbiol. Biotechnol.">
        <title>Identification and engineering of regulation-related genes toward improved kasugamycin production.</title>
        <authorList>
            <person name="Zhu C."/>
            <person name="Kang Q."/>
            <person name="Bai L."/>
            <person name="Cheng L."/>
            <person name="Deng Z."/>
        </authorList>
    </citation>
    <scope>NUCLEOTIDE SEQUENCE</scope>
    <source>
        <strain evidence="2">XM301</strain>
    </source>
</reference>
<dbReference type="SMR" id="A0A0K1H2P1"/>
<dbReference type="Pfam" id="PF16363">
    <property type="entry name" value="GDP_Man_Dehyd"/>
    <property type="match status" value="1"/>
</dbReference>
<feature type="domain" description="NAD(P)-binding" evidence="1">
    <location>
        <begin position="14"/>
        <end position="311"/>
    </location>
</feature>
<dbReference type="PANTHER" id="PTHR43000">
    <property type="entry name" value="DTDP-D-GLUCOSE 4,6-DEHYDRATASE-RELATED"/>
    <property type="match status" value="1"/>
</dbReference>
<dbReference type="InterPro" id="IPR016040">
    <property type="entry name" value="NAD(P)-bd_dom"/>
</dbReference>
<sequence>MSPTTTHWAGRQVLVTGADGFIGSHLTETLVSRGARVTAVVRRVSAAQVTHRLRNLSAATVDALERVVHVDLAGPSAVDVLGRLEADTWFHLAADAYVPASLDQPADVVRTNVMSTLHVLLAAQQRQPAHLLVTSSSEVYGSQPDAITERHPLEPATPYAASKVACDRLAWSWHHTYGLPLTIVRPFNSYGPRHVYDAVPLFLARALRGEPITINGSGEQTRDLTFVADTVAGFLALAELPATGETYNIGTGTDHRIIDVARAIVALTGSQSEIVHGPPRSGEVLKLQADPAKLTEATGWRAEYDLARGLADNLVWMREHVETVWPTRS</sequence>
<dbReference type="InterPro" id="IPR036291">
    <property type="entry name" value="NAD(P)-bd_dom_sf"/>
</dbReference>
<accession>A0A0K1H2P1</accession>
<protein>
    <submittedName>
        <fullName evidence="2">Deduced dNDP-hexose 4,6-dehydratase</fullName>
    </submittedName>
</protein>